<dbReference type="PANTHER" id="PTHR15615:SF117">
    <property type="entry name" value="PHO85 CYCLIN PHO80"/>
    <property type="match status" value="1"/>
</dbReference>
<dbReference type="SUPFAM" id="SSF47954">
    <property type="entry name" value="Cyclin-like"/>
    <property type="match status" value="1"/>
</dbReference>
<dbReference type="GO" id="GO:0000307">
    <property type="term" value="C:cyclin-dependent protein kinase holoenzyme complex"/>
    <property type="evidence" value="ECO:0007669"/>
    <property type="project" value="TreeGrafter"/>
</dbReference>
<dbReference type="InterPro" id="IPR013922">
    <property type="entry name" value="Cyclin_PHO80-like"/>
</dbReference>
<dbReference type="GO" id="GO:0019901">
    <property type="term" value="F:protein kinase binding"/>
    <property type="evidence" value="ECO:0007669"/>
    <property type="project" value="InterPro"/>
</dbReference>
<accession>A0A8H3ERS4</accession>
<dbReference type="CDD" id="cd20558">
    <property type="entry name" value="CYCLIN_ScPCL7-like"/>
    <property type="match status" value="1"/>
</dbReference>
<dbReference type="GO" id="GO:0016538">
    <property type="term" value="F:cyclin-dependent protein serine/threonine kinase regulator activity"/>
    <property type="evidence" value="ECO:0007669"/>
    <property type="project" value="TreeGrafter"/>
</dbReference>
<name>A0A8H3ERS4_9LECA</name>
<protein>
    <submittedName>
        <fullName evidence="2">Uncharacterized protein</fullName>
    </submittedName>
</protein>
<dbReference type="GO" id="GO:0005634">
    <property type="term" value="C:nucleus"/>
    <property type="evidence" value="ECO:0007669"/>
    <property type="project" value="TreeGrafter"/>
</dbReference>
<evidence type="ECO:0000256" key="1">
    <source>
        <dbReference type="SAM" id="MobiDB-lite"/>
    </source>
</evidence>
<feature type="compositionally biased region" description="Polar residues" evidence="1">
    <location>
        <begin position="118"/>
        <end position="127"/>
    </location>
</feature>
<sequence length="330" mass="36339">MLAGMRRRSASTTLAEMRSVYSRSPRLSAHLTRDASTQYSSPETPELERSSVTGKRKDRAVEGDEVMRDESSPPRPQLTPQIPAVAPVPTKIAEPPPHAVSNAPIASSSTSIPPATSGAQSVDTTQSKKPRPLDAEAKIVPASYEDCPTSDLVPIIASMLMELIRHNDDMPVTNTGLTRFHSRAPPGISVRDYLQRLAHHATLSPPILLSMVYYIDRLCSLWPKFTINSLTVHRYLITSATVASKGLSDSFWTNSTYARVGGVSLKELALLELEFLWRIEWRIVPNPEVLVDYYKSLVQNCEGYEISQSTTTANANNDSGEVVDDTEMSK</sequence>
<dbReference type="InterPro" id="IPR036915">
    <property type="entry name" value="Cyclin-like_sf"/>
</dbReference>
<evidence type="ECO:0000313" key="3">
    <source>
        <dbReference type="Proteomes" id="UP000664169"/>
    </source>
</evidence>
<feature type="compositionally biased region" description="Low complexity" evidence="1">
    <location>
        <begin position="103"/>
        <end position="117"/>
    </location>
</feature>
<proteinExistence type="predicted"/>
<dbReference type="Gene3D" id="1.10.472.10">
    <property type="entry name" value="Cyclin-like"/>
    <property type="match status" value="1"/>
</dbReference>
<gene>
    <name evidence="2" type="ORF">GOMPHAMPRED_007450</name>
</gene>
<dbReference type="Proteomes" id="UP000664169">
    <property type="component" value="Unassembled WGS sequence"/>
</dbReference>
<organism evidence="2 3">
    <name type="scientific">Gomphillus americanus</name>
    <dbReference type="NCBI Taxonomy" id="1940652"/>
    <lineage>
        <taxon>Eukaryota</taxon>
        <taxon>Fungi</taxon>
        <taxon>Dikarya</taxon>
        <taxon>Ascomycota</taxon>
        <taxon>Pezizomycotina</taxon>
        <taxon>Lecanoromycetes</taxon>
        <taxon>OSLEUM clade</taxon>
        <taxon>Ostropomycetidae</taxon>
        <taxon>Ostropales</taxon>
        <taxon>Graphidaceae</taxon>
        <taxon>Gomphilloideae</taxon>
        <taxon>Gomphillus</taxon>
    </lineage>
</organism>
<dbReference type="AlphaFoldDB" id="A0A8H3ERS4"/>
<comment type="caution">
    <text evidence="2">The sequence shown here is derived from an EMBL/GenBank/DDBJ whole genome shotgun (WGS) entry which is preliminary data.</text>
</comment>
<dbReference type="PANTHER" id="PTHR15615">
    <property type="match status" value="1"/>
</dbReference>
<feature type="compositionally biased region" description="Polar residues" evidence="1">
    <location>
        <begin position="34"/>
        <end position="43"/>
    </location>
</feature>
<dbReference type="OrthoDB" id="337735at2759"/>
<feature type="region of interest" description="Disordered" evidence="1">
    <location>
        <begin position="1"/>
        <end position="132"/>
    </location>
</feature>
<evidence type="ECO:0000313" key="2">
    <source>
        <dbReference type="EMBL" id="CAF9911551.1"/>
    </source>
</evidence>
<dbReference type="Pfam" id="PF08613">
    <property type="entry name" value="Cyclin"/>
    <property type="match status" value="1"/>
</dbReference>
<feature type="compositionally biased region" description="Basic and acidic residues" evidence="1">
    <location>
        <begin position="59"/>
        <end position="72"/>
    </location>
</feature>
<reference evidence="2" key="1">
    <citation type="submission" date="2021-03" db="EMBL/GenBank/DDBJ databases">
        <authorList>
            <person name="Tagirdzhanova G."/>
        </authorList>
    </citation>
    <scope>NUCLEOTIDE SEQUENCE</scope>
</reference>
<keyword evidence="3" id="KW-1185">Reference proteome</keyword>
<dbReference type="EMBL" id="CAJPDQ010000006">
    <property type="protein sequence ID" value="CAF9911551.1"/>
    <property type="molecule type" value="Genomic_DNA"/>
</dbReference>